<comment type="caution">
    <text evidence="3">The sequence shown here is derived from an EMBL/GenBank/DDBJ whole genome shotgun (WGS) entry which is preliminary data.</text>
</comment>
<evidence type="ECO:0000256" key="1">
    <source>
        <dbReference type="ARBA" id="ARBA00022737"/>
    </source>
</evidence>
<name>A0A5R8KBF8_9BACT</name>
<reference evidence="3 4" key="1">
    <citation type="submission" date="2019-05" db="EMBL/GenBank/DDBJ databases">
        <title>Verrucobacter flavum gen. nov., sp. nov. a new member of the family Verrucomicrobiaceae.</title>
        <authorList>
            <person name="Szuroczki S."/>
            <person name="Abbaszade G."/>
            <person name="Szabo A."/>
            <person name="Felfoldi T."/>
            <person name="Schumann P."/>
            <person name="Boka K."/>
            <person name="Keki Z."/>
            <person name="Toumi M."/>
            <person name="Toth E."/>
        </authorList>
    </citation>
    <scope>NUCLEOTIDE SEQUENCE [LARGE SCALE GENOMIC DNA]</scope>
    <source>
        <strain evidence="3 4">MG-N-17</strain>
    </source>
</reference>
<dbReference type="Gene3D" id="1.25.40.10">
    <property type="entry name" value="Tetratricopeptide repeat domain"/>
    <property type="match status" value="3"/>
</dbReference>
<keyword evidence="1" id="KW-0677">Repeat</keyword>
<dbReference type="AlphaFoldDB" id="A0A5R8KBF8"/>
<dbReference type="Proteomes" id="UP000306196">
    <property type="component" value="Unassembled WGS sequence"/>
</dbReference>
<evidence type="ECO:0000313" key="4">
    <source>
        <dbReference type="Proteomes" id="UP000306196"/>
    </source>
</evidence>
<dbReference type="EMBL" id="VAUV01000012">
    <property type="protein sequence ID" value="TLD69631.1"/>
    <property type="molecule type" value="Genomic_DNA"/>
</dbReference>
<keyword evidence="4" id="KW-1185">Reference proteome</keyword>
<evidence type="ECO:0000313" key="3">
    <source>
        <dbReference type="EMBL" id="TLD69631.1"/>
    </source>
</evidence>
<organism evidence="3 4">
    <name type="scientific">Phragmitibacter flavus</name>
    <dbReference type="NCBI Taxonomy" id="2576071"/>
    <lineage>
        <taxon>Bacteria</taxon>
        <taxon>Pseudomonadati</taxon>
        <taxon>Verrucomicrobiota</taxon>
        <taxon>Verrucomicrobiia</taxon>
        <taxon>Verrucomicrobiales</taxon>
        <taxon>Verrucomicrobiaceae</taxon>
        <taxon>Phragmitibacter</taxon>
    </lineage>
</organism>
<dbReference type="PANTHER" id="PTHR45641:SF19">
    <property type="entry name" value="NEPHROCYSTIN-3"/>
    <property type="match status" value="1"/>
</dbReference>
<dbReference type="OrthoDB" id="9797911at2"/>
<sequence length="727" mass="80977">MSSSAKSNGPAATLEKIAKVLLEKHQSPGEGVDMAMLDQDLTRLIGVFHQRGLTDEQSVMLAGQLMQLARLDLAGGFSEEGIENALKHLQMARLIHEKILAGANGDVQATQRLAMNLVALADLMESRGMPGDHHEAFALHQAGMELRERLFKLHPDSTEVGREVVFGLNKLADFLFRRRQPDAMDQALVCYQRDLEIAEHLYFRHRKSPGAARDVVFSANKLADFYMSREDEEDQERAMVHYRRCVSVCESTEGEYANSVLAMRDLSVALGKLANALWKRKNKRVSEQEEAFKLCERALELRERCLQLEPKRAQSAADLAQVLQWLARGLMDRGEGGDRERAYELMKRSLDLRERLLSANPNSLDAVRDVAVGLEWLGDLVVERAAGDFVDEALALQERGLEIRQKVLKVDPNSLRAAGEISMSLVKTAKVLRLRNAEGDVARALKYYQVNVDLYERLYATHPEADRVVRDLIRSLETLALCLKERGLEADEKRTSELYQRCAELMAVRLEGEGNGAERLVNMAGVLLDQHQPGAVGQAVGYLETAVAANEKRLGQEEQGGSKAAKVELGASLGRLADALERRVEGDDLAKAVGHRRRAVELLEEVARAEWVVVNSAREWVVALEALAKSIGKGAGDADQTEAFEVQRQALDIALRLAEAEPHSEDMRRTVAVSLYLTHDCALAAGEAEEADRYLNTCRDLLRDSVDRGMVFDESVMELYHRLDGEV</sequence>
<proteinExistence type="predicted"/>
<accession>A0A5R8KBF8</accession>
<dbReference type="SUPFAM" id="SSF48452">
    <property type="entry name" value="TPR-like"/>
    <property type="match status" value="1"/>
</dbReference>
<evidence type="ECO:0000256" key="2">
    <source>
        <dbReference type="ARBA" id="ARBA00022803"/>
    </source>
</evidence>
<evidence type="ECO:0008006" key="5">
    <source>
        <dbReference type="Google" id="ProtNLM"/>
    </source>
</evidence>
<dbReference type="PANTHER" id="PTHR45641">
    <property type="entry name" value="TETRATRICOPEPTIDE REPEAT PROTEIN (AFU_ORTHOLOGUE AFUA_6G03870)"/>
    <property type="match status" value="1"/>
</dbReference>
<protein>
    <recommendedName>
        <fullName evidence="5">Tetratricopeptide repeat protein</fullName>
    </recommendedName>
</protein>
<gene>
    <name evidence="3" type="ORF">FEM03_16880</name>
</gene>
<keyword evidence="2" id="KW-0802">TPR repeat</keyword>
<dbReference type="InterPro" id="IPR011990">
    <property type="entry name" value="TPR-like_helical_dom_sf"/>
</dbReference>
<dbReference type="RefSeq" id="WP_138087459.1">
    <property type="nucleotide sequence ID" value="NZ_VAUV01000012.1"/>
</dbReference>